<dbReference type="InterPro" id="IPR036249">
    <property type="entry name" value="Thioredoxin-like_sf"/>
</dbReference>
<dbReference type="Gene3D" id="3.40.30.10">
    <property type="entry name" value="Glutaredoxin"/>
    <property type="match status" value="1"/>
</dbReference>
<name>A0A5C5XBM1_9PLAN</name>
<keyword evidence="1" id="KW-0472">Membrane</keyword>
<feature type="transmembrane region" description="Helical" evidence="1">
    <location>
        <begin position="477"/>
        <end position="498"/>
    </location>
</feature>
<evidence type="ECO:0000313" key="4">
    <source>
        <dbReference type="Proteomes" id="UP000316095"/>
    </source>
</evidence>
<dbReference type="PROSITE" id="PS51354">
    <property type="entry name" value="GLUTAREDOXIN_2"/>
    <property type="match status" value="1"/>
</dbReference>
<feature type="transmembrane region" description="Helical" evidence="1">
    <location>
        <begin position="371"/>
        <end position="392"/>
    </location>
</feature>
<dbReference type="EMBL" id="SJPG01000001">
    <property type="protein sequence ID" value="TWT59683.1"/>
    <property type="molecule type" value="Genomic_DNA"/>
</dbReference>
<feature type="transmembrane region" description="Helical" evidence="1">
    <location>
        <begin position="429"/>
        <end position="457"/>
    </location>
</feature>
<comment type="caution">
    <text evidence="3">The sequence shown here is derived from an EMBL/GenBank/DDBJ whole genome shotgun (WGS) entry which is preliminary data.</text>
</comment>
<feature type="domain" description="Glutaredoxin" evidence="2">
    <location>
        <begin position="120"/>
        <end position="170"/>
    </location>
</feature>
<dbReference type="Proteomes" id="UP000316095">
    <property type="component" value="Unassembled WGS sequence"/>
</dbReference>
<feature type="transmembrane region" description="Helical" evidence="1">
    <location>
        <begin position="343"/>
        <end position="365"/>
    </location>
</feature>
<accession>A0A5C5XBM1</accession>
<evidence type="ECO:0000259" key="2">
    <source>
        <dbReference type="Pfam" id="PF00462"/>
    </source>
</evidence>
<feature type="transmembrane region" description="Helical" evidence="1">
    <location>
        <begin position="510"/>
        <end position="528"/>
    </location>
</feature>
<dbReference type="AlphaFoldDB" id="A0A5C5XBM1"/>
<dbReference type="SUPFAM" id="SSF52833">
    <property type="entry name" value="Thioredoxin-like"/>
    <property type="match status" value="1"/>
</dbReference>
<organism evidence="3 4">
    <name type="scientific">Rubinisphaera italica</name>
    <dbReference type="NCBI Taxonomy" id="2527969"/>
    <lineage>
        <taxon>Bacteria</taxon>
        <taxon>Pseudomonadati</taxon>
        <taxon>Planctomycetota</taxon>
        <taxon>Planctomycetia</taxon>
        <taxon>Planctomycetales</taxon>
        <taxon>Planctomycetaceae</taxon>
        <taxon>Rubinisphaera</taxon>
    </lineage>
</organism>
<keyword evidence="1" id="KW-0812">Transmembrane</keyword>
<evidence type="ECO:0000256" key="1">
    <source>
        <dbReference type="SAM" id="Phobius"/>
    </source>
</evidence>
<protein>
    <recommendedName>
        <fullName evidence="2">Glutaredoxin domain-containing protein</fullName>
    </recommendedName>
</protein>
<dbReference type="Pfam" id="PF00462">
    <property type="entry name" value="Glutaredoxin"/>
    <property type="match status" value="1"/>
</dbReference>
<reference evidence="3 4" key="1">
    <citation type="submission" date="2019-02" db="EMBL/GenBank/DDBJ databases">
        <title>Deep-cultivation of Planctomycetes and their phenomic and genomic characterization uncovers novel biology.</title>
        <authorList>
            <person name="Wiegand S."/>
            <person name="Jogler M."/>
            <person name="Boedeker C."/>
            <person name="Pinto D."/>
            <person name="Vollmers J."/>
            <person name="Rivas-Marin E."/>
            <person name="Kohn T."/>
            <person name="Peeters S.H."/>
            <person name="Heuer A."/>
            <person name="Rast P."/>
            <person name="Oberbeckmann S."/>
            <person name="Bunk B."/>
            <person name="Jeske O."/>
            <person name="Meyerdierks A."/>
            <person name="Storesund J.E."/>
            <person name="Kallscheuer N."/>
            <person name="Luecker S."/>
            <person name="Lage O.M."/>
            <person name="Pohl T."/>
            <person name="Merkel B.J."/>
            <person name="Hornburger P."/>
            <person name="Mueller R.-W."/>
            <person name="Bruemmer F."/>
            <person name="Labrenz M."/>
            <person name="Spormann A.M."/>
            <person name="Op Den Camp H."/>
            <person name="Overmann J."/>
            <person name="Amann R."/>
            <person name="Jetten M.S.M."/>
            <person name="Mascher T."/>
            <person name="Medema M.H."/>
            <person name="Devos D.P."/>
            <person name="Kaster A.-K."/>
            <person name="Ovreas L."/>
            <person name="Rohde M."/>
            <person name="Galperin M.Y."/>
            <person name="Jogler C."/>
        </authorList>
    </citation>
    <scope>NUCLEOTIDE SEQUENCE [LARGE SCALE GENOMIC DNA]</scope>
    <source>
        <strain evidence="3 4">Pan54</strain>
    </source>
</reference>
<sequence>MAIVAFLMTTSSGLVIRHAHAQMETKRTAVLVFYYHSDQNTDLLLFNSLNKSIRSRKATTLQAVDLDNADQKQLLQYQRFLDYFSITADSTPLLIGCNAYRSRGLNEQNVESYVEQMLRVDIYTRAGCSHCEDAIRYLKLLRDKYPGFEFRVRDIFKDAEARQDLITLTQRYKQAAASTPVFHLCNQMIVGFQGIEITGNRLEKLLTTWTMNAGQTQSKMEPSLEHQLFSEIPFSAQLRWERSLFTVSAGLNSPESSTSLLQDETSLDAPSFFEPDLNDATPLGPESDTTIILPWIGEVNADSLGMPLFTILVGLVDGFNPCAMWVLLFLLSLLVNLKNRLRILLIAATFVLVSGLAYFAFMAAWLNVFLLIGYLRSVQVILAILAIGIGSIHIKDFFLFKKGISLSIPESAKPGIYARTRQIITAENLYGALFGAFVLAVLVNIVELLCTAGLPALYTQILTEQNYSTWINYGYLALYNIAYMFDDSLMVGIVVITLGKNKLQERQGRWLKLTSGIVILVLGLVMLIRPEWLS</sequence>
<dbReference type="InterPro" id="IPR002109">
    <property type="entry name" value="Glutaredoxin"/>
</dbReference>
<evidence type="ECO:0000313" key="3">
    <source>
        <dbReference type="EMBL" id="TWT59683.1"/>
    </source>
</evidence>
<keyword evidence="4" id="KW-1185">Reference proteome</keyword>
<feature type="transmembrane region" description="Helical" evidence="1">
    <location>
        <begin position="308"/>
        <end position="331"/>
    </location>
</feature>
<keyword evidence="1" id="KW-1133">Transmembrane helix</keyword>
<gene>
    <name evidence="3" type="ORF">Pan54_03920</name>
</gene>
<dbReference type="OrthoDB" id="9798180at2"/>
<proteinExistence type="predicted"/>